<dbReference type="STRING" id="1890683.A0A427YCL7"/>
<proteinExistence type="inferred from homology"/>
<evidence type="ECO:0000256" key="2">
    <source>
        <dbReference type="ARBA" id="ARBA00022801"/>
    </source>
</evidence>
<dbReference type="AlphaFoldDB" id="A0A427YCL7"/>
<evidence type="ECO:0000259" key="5">
    <source>
        <dbReference type="Pfam" id="PF20789"/>
    </source>
</evidence>
<dbReference type="InterPro" id="IPR029069">
    <property type="entry name" value="HotDog_dom_sf"/>
</dbReference>
<dbReference type="EMBL" id="RSCD01000016">
    <property type="protein sequence ID" value="RSH88812.1"/>
    <property type="molecule type" value="Genomic_DNA"/>
</dbReference>
<accession>A0A427YCL7</accession>
<comment type="similarity">
    <text evidence="1">Belongs to the C/M/P thioester hydrolase family.</text>
</comment>
<comment type="caution">
    <text evidence="6">The sequence shown here is derived from an EMBL/GenBank/DDBJ whole genome shotgun (WGS) entry which is preliminary data.</text>
</comment>
<evidence type="ECO:0008006" key="8">
    <source>
        <dbReference type="Google" id="ProtNLM"/>
    </source>
</evidence>
<evidence type="ECO:0000256" key="3">
    <source>
        <dbReference type="SAM" id="MobiDB-lite"/>
    </source>
</evidence>
<dbReference type="GO" id="GO:0006637">
    <property type="term" value="P:acyl-CoA metabolic process"/>
    <property type="evidence" value="ECO:0007669"/>
    <property type="project" value="InterPro"/>
</dbReference>
<keyword evidence="2" id="KW-0378">Hydrolase</keyword>
<name>A0A427YCL7_9TREE</name>
<reference evidence="6 7" key="1">
    <citation type="submission" date="2018-11" db="EMBL/GenBank/DDBJ databases">
        <title>Genome sequence of Saitozyma podzolica DSM 27192.</title>
        <authorList>
            <person name="Aliyu H."/>
            <person name="Gorte O."/>
            <person name="Ochsenreither K."/>
        </authorList>
    </citation>
    <scope>NUCLEOTIDE SEQUENCE [LARGE SCALE GENOMIC DNA]</scope>
    <source>
        <strain evidence="6 7">DSM 27192</strain>
    </source>
</reference>
<evidence type="ECO:0000256" key="1">
    <source>
        <dbReference type="ARBA" id="ARBA00006538"/>
    </source>
</evidence>
<dbReference type="GO" id="GO:0005782">
    <property type="term" value="C:peroxisomal matrix"/>
    <property type="evidence" value="ECO:0007669"/>
    <property type="project" value="UniProtKB-SubCell"/>
</dbReference>
<dbReference type="SUPFAM" id="SSF54637">
    <property type="entry name" value="Thioesterase/thiol ester dehydrase-isomerase"/>
    <property type="match status" value="2"/>
</dbReference>
<dbReference type="Pfam" id="PF20789">
    <property type="entry name" value="4HBT_3C"/>
    <property type="match status" value="1"/>
</dbReference>
<dbReference type="InterPro" id="IPR049450">
    <property type="entry name" value="ACOT8-like_C"/>
</dbReference>
<dbReference type="InterPro" id="IPR049449">
    <property type="entry name" value="TesB_ACOT8-like_N"/>
</dbReference>
<evidence type="ECO:0000313" key="6">
    <source>
        <dbReference type="EMBL" id="RSH88812.1"/>
    </source>
</evidence>
<dbReference type="GO" id="GO:0047617">
    <property type="term" value="F:fatty acyl-CoA hydrolase activity"/>
    <property type="evidence" value="ECO:0007669"/>
    <property type="project" value="InterPro"/>
</dbReference>
<dbReference type="InterPro" id="IPR003703">
    <property type="entry name" value="Acyl_CoA_thio"/>
</dbReference>
<evidence type="ECO:0000259" key="4">
    <source>
        <dbReference type="Pfam" id="PF13622"/>
    </source>
</evidence>
<organism evidence="6 7">
    <name type="scientific">Saitozyma podzolica</name>
    <dbReference type="NCBI Taxonomy" id="1890683"/>
    <lineage>
        <taxon>Eukaryota</taxon>
        <taxon>Fungi</taxon>
        <taxon>Dikarya</taxon>
        <taxon>Basidiomycota</taxon>
        <taxon>Agaricomycotina</taxon>
        <taxon>Tremellomycetes</taxon>
        <taxon>Tremellales</taxon>
        <taxon>Trimorphomycetaceae</taxon>
        <taxon>Saitozyma</taxon>
    </lineage>
</organism>
<dbReference type="OrthoDB" id="68328at2759"/>
<sequence length="414" mass="45424">MSGRTPFSSYLDVFSKPRAAGRDTQDPSSSNVPGEVFTSQSLWVPCGARGVFGGQVIAQSLVAAGKTIASPLGLHSQHCYFVLPALASPPIEFHVERLRDGRSYATRLVRAVQRDKVIFVLIASYTLPPSALPPLAQSGTPFSFTPMVDTASPEEAQTRRSTPVSHSLRFAVEQPTSGGDHPSRHRGWRGREGTSIPPFASRFQIAFPEEVLVPEECEEEEDRWQRFLDEAGQNQSAKRKTSIEEYIQERRESPVSIAVAKRKLGRLDFEANVRMIWVKARLAPDERPDEETTKAMIAYMTDFQFIGTAARSVGLTWTSSPRLGMLASLDHTTHFYPFPKDFDPAEPMLHVMEGTIADVASGRGVVRGLVYTRSGRLVASTLQEGVVRADLGRPERGLVEGGGVGETGEAKAKL</sequence>
<keyword evidence="7" id="KW-1185">Reference proteome</keyword>
<dbReference type="InterPro" id="IPR042171">
    <property type="entry name" value="Acyl-CoA_hotdog"/>
</dbReference>
<gene>
    <name evidence="6" type="ORF">EHS25_003040</name>
</gene>
<feature type="domain" description="Acyl-CoA thioesterase-like C-terminal" evidence="5">
    <location>
        <begin position="270"/>
        <end position="387"/>
    </location>
</feature>
<dbReference type="CDD" id="cd03445">
    <property type="entry name" value="Thioesterase_II_repeat2"/>
    <property type="match status" value="1"/>
</dbReference>
<dbReference type="CDD" id="cd03444">
    <property type="entry name" value="Thioesterase_II_repeat1"/>
    <property type="match status" value="1"/>
</dbReference>
<feature type="region of interest" description="Disordered" evidence="3">
    <location>
        <begin position="173"/>
        <end position="193"/>
    </location>
</feature>
<evidence type="ECO:0000313" key="7">
    <source>
        <dbReference type="Proteomes" id="UP000279259"/>
    </source>
</evidence>
<dbReference type="GO" id="GO:0009062">
    <property type="term" value="P:fatty acid catabolic process"/>
    <property type="evidence" value="ECO:0007669"/>
    <property type="project" value="TreeGrafter"/>
</dbReference>
<protein>
    <recommendedName>
        <fullName evidence="8">Acyl-CoA thioesterase 8</fullName>
    </recommendedName>
</protein>
<dbReference type="Gene3D" id="2.40.160.210">
    <property type="entry name" value="Acyl-CoA thioesterase, double hotdog domain"/>
    <property type="match status" value="2"/>
</dbReference>
<dbReference type="Pfam" id="PF13622">
    <property type="entry name" value="4HBT_3"/>
    <property type="match status" value="1"/>
</dbReference>
<dbReference type="PANTHER" id="PTHR11066:SF34">
    <property type="entry name" value="ACYL-COENZYME A THIOESTERASE 8"/>
    <property type="match status" value="1"/>
</dbReference>
<dbReference type="Proteomes" id="UP000279259">
    <property type="component" value="Unassembled WGS sequence"/>
</dbReference>
<dbReference type="PANTHER" id="PTHR11066">
    <property type="entry name" value="ACYL-COA THIOESTERASE"/>
    <property type="match status" value="1"/>
</dbReference>
<feature type="domain" description="Acyl-CoA thioesterase-like N-terminal HotDog" evidence="4">
    <location>
        <begin position="42"/>
        <end position="125"/>
    </location>
</feature>